<organism evidence="1">
    <name type="scientific">Zea mays</name>
    <name type="common">Maize</name>
    <dbReference type="NCBI Taxonomy" id="4577"/>
    <lineage>
        <taxon>Eukaryota</taxon>
        <taxon>Viridiplantae</taxon>
        <taxon>Streptophyta</taxon>
        <taxon>Embryophyta</taxon>
        <taxon>Tracheophyta</taxon>
        <taxon>Spermatophyta</taxon>
        <taxon>Magnoliopsida</taxon>
        <taxon>Liliopsida</taxon>
        <taxon>Poales</taxon>
        <taxon>Poaceae</taxon>
        <taxon>PACMAD clade</taxon>
        <taxon>Panicoideae</taxon>
        <taxon>Andropogonodae</taxon>
        <taxon>Andropogoneae</taxon>
        <taxon>Tripsacinae</taxon>
        <taxon>Zea</taxon>
    </lineage>
</organism>
<reference evidence="1" key="1">
    <citation type="submission" date="2015-12" db="EMBL/GenBank/DDBJ databases">
        <title>Update maize B73 reference genome by single molecule sequencing technologies.</title>
        <authorList>
            <consortium name="Maize Genome Sequencing Project"/>
            <person name="Ware D."/>
        </authorList>
    </citation>
    <scope>NUCLEOTIDE SEQUENCE</scope>
    <source>
        <tissue evidence="1">Seedling</tissue>
    </source>
</reference>
<gene>
    <name evidence="1" type="ORF">ZEAMMB73_Zm00001d026345</name>
</gene>
<dbReference type="EMBL" id="CM000786">
    <property type="protein sequence ID" value="AQK46320.1"/>
    <property type="molecule type" value="Genomic_DNA"/>
</dbReference>
<name>A0A1D6JEW6_MAIZE</name>
<proteinExistence type="predicted"/>
<dbReference type="AlphaFoldDB" id="A0A1D6JEW6"/>
<accession>A0A1D6JEW6</accession>
<protein>
    <submittedName>
        <fullName evidence="1">OSJNBa0053K19.23-like protein</fullName>
    </submittedName>
</protein>
<sequence>MPEDVPILVVPQPNTPLYQEASVYVSTWFYCVFVNMILLFMYSSFFGCQ</sequence>
<evidence type="ECO:0000313" key="1">
    <source>
        <dbReference type="EMBL" id="AQK46320.1"/>
    </source>
</evidence>